<feature type="region of interest" description="Disordered" evidence="6">
    <location>
        <begin position="419"/>
        <end position="438"/>
    </location>
</feature>
<dbReference type="InterPro" id="IPR006050">
    <property type="entry name" value="DNA_photolyase_N"/>
</dbReference>
<keyword evidence="4 5" id="KW-0157">Chromophore</keyword>
<dbReference type="Gene3D" id="1.25.40.80">
    <property type="match status" value="1"/>
</dbReference>
<dbReference type="Gene3D" id="1.10.579.10">
    <property type="entry name" value="DNA Cyclobutane Dipyrimidine Photolyase, subunit A, domain 3"/>
    <property type="match status" value="1"/>
</dbReference>
<organism evidence="8 9">
    <name type="scientific">Actinocorallia longicatena</name>
    <dbReference type="NCBI Taxonomy" id="111803"/>
    <lineage>
        <taxon>Bacteria</taxon>
        <taxon>Bacillati</taxon>
        <taxon>Actinomycetota</taxon>
        <taxon>Actinomycetes</taxon>
        <taxon>Streptosporangiales</taxon>
        <taxon>Thermomonosporaceae</taxon>
        <taxon>Actinocorallia</taxon>
    </lineage>
</organism>
<evidence type="ECO:0000259" key="7">
    <source>
        <dbReference type="PROSITE" id="PS51645"/>
    </source>
</evidence>
<proteinExistence type="inferred from homology"/>
<dbReference type="EMBL" id="BAAAUV010000010">
    <property type="protein sequence ID" value="GAA3219083.1"/>
    <property type="molecule type" value="Genomic_DNA"/>
</dbReference>
<accession>A0ABP6QCA1</accession>
<evidence type="ECO:0000256" key="2">
    <source>
        <dbReference type="ARBA" id="ARBA00022630"/>
    </source>
</evidence>
<dbReference type="PROSITE" id="PS00394">
    <property type="entry name" value="DNA_PHOTOLYASES_1_1"/>
    <property type="match status" value="1"/>
</dbReference>
<dbReference type="InterPro" id="IPR018394">
    <property type="entry name" value="DNA_photolyase_1_CS_C"/>
</dbReference>
<dbReference type="InterPro" id="IPR002081">
    <property type="entry name" value="Cryptochrome/DNA_photolyase_1"/>
</dbReference>
<sequence>MNTTIMLFTRDLRVHDNPALAAACASGTVVPIFVWDTAILDGPFAVPNRLHFIGEALTDLRASLRARGGDLIVRTGDPATEVGRIAEATGARAVHLADDRSTHARRRLAALRRLPLAVHAHPGTTVVPPGALTPAGGDHYRVFTPYWRAWTAAGRRPIAGTPDKVLLPPGLSPGEIKVPGGPGSPGRAPGGEGAARDRLEAWLSGGAARYDDDRDRLAVPGTSMLSAALRFGCVSPVEVADRAEDHPGFVRQLAWRDFHYQVAAAFPDLATRDYRDREEPWRDDPEALAAWCEGRTGHPIVDAGMRQLLHEGFMHNRARMITASFLTRNLRIDWRHGYRHFNSLLTDGDVANNAGNWQWTAGTGNNTSPNRVMNPLRQAARFDPDGSYVRRWIPEIAALEQPYLHEPWRTPAALRRNLSYPPPIVDPDDLKRPGAFTQ</sequence>
<keyword evidence="3 5" id="KW-0274">FAD</keyword>
<evidence type="ECO:0000256" key="6">
    <source>
        <dbReference type="SAM" id="MobiDB-lite"/>
    </source>
</evidence>
<evidence type="ECO:0000256" key="3">
    <source>
        <dbReference type="ARBA" id="ARBA00022827"/>
    </source>
</evidence>
<keyword evidence="9" id="KW-1185">Reference proteome</keyword>
<name>A0ABP6QCA1_9ACTN</name>
<evidence type="ECO:0000256" key="4">
    <source>
        <dbReference type="ARBA" id="ARBA00022991"/>
    </source>
</evidence>
<dbReference type="PRINTS" id="PR00147">
    <property type="entry name" value="DNAPHOTLYASE"/>
</dbReference>
<dbReference type="Gene3D" id="3.40.50.620">
    <property type="entry name" value="HUPs"/>
    <property type="match status" value="1"/>
</dbReference>
<feature type="domain" description="Photolyase/cryptochrome alpha/beta" evidence="7">
    <location>
        <begin position="2"/>
        <end position="126"/>
    </location>
</feature>
<comment type="cofactor">
    <cofactor evidence="1">
        <name>FAD</name>
        <dbReference type="ChEBI" id="CHEBI:57692"/>
    </cofactor>
</comment>
<dbReference type="PANTHER" id="PTHR11455:SF9">
    <property type="entry name" value="CRYPTOCHROME CIRCADIAN CLOCK 5 ISOFORM X1"/>
    <property type="match status" value="1"/>
</dbReference>
<reference evidence="9" key="1">
    <citation type="journal article" date="2019" name="Int. J. Syst. Evol. Microbiol.">
        <title>The Global Catalogue of Microorganisms (GCM) 10K type strain sequencing project: providing services to taxonomists for standard genome sequencing and annotation.</title>
        <authorList>
            <consortium name="The Broad Institute Genomics Platform"/>
            <consortium name="The Broad Institute Genome Sequencing Center for Infectious Disease"/>
            <person name="Wu L."/>
            <person name="Ma J."/>
        </authorList>
    </citation>
    <scope>NUCLEOTIDE SEQUENCE [LARGE SCALE GENOMIC DNA]</scope>
    <source>
        <strain evidence="9">JCM 9377</strain>
    </source>
</reference>
<dbReference type="Proteomes" id="UP001501237">
    <property type="component" value="Unassembled WGS sequence"/>
</dbReference>
<evidence type="ECO:0000313" key="9">
    <source>
        <dbReference type="Proteomes" id="UP001501237"/>
    </source>
</evidence>
<dbReference type="InterPro" id="IPR005101">
    <property type="entry name" value="Cryptochr/Photolyase_FAD-bd"/>
</dbReference>
<comment type="similarity">
    <text evidence="5">Belongs to the DNA photolyase family.</text>
</comment>
<protein>
    <submittedName>
        <fullName evidence="8">Deoxyribodipyrimidine photo-lyase</fullName>
    </submittedName>
</protein>
<dbReference type="RefSeq" id="WP_344831096.1">
    <property type="nucleotide sequence ID" value="NZ_BAAAUV010000010.1"/>
</dbReference>
<evidence type="ECO:0000256" key="5">
    <source>
        <dbReference type="RuleBase" id="RU004182"/>
    </source>
</evidence>
<keyword evidence="2 5" id="KW-0285">Flavoprotein</keyword>
<dbReference type="InterPro" id="IPR036155">
    <property type="entry name" value="Crypto/Photolyase_N_sf"/>
</dbReference>
<dbReference type="InterPro" id="IPR036134">
    <property type="entry name" value="Crypto/Photolyase_FAD-like_sf"/>
</dbReference>
<dbReference type="Pfam" id="PF00875">
    <property type="entry name" value="DNA_photolyase"/>
    <property type="match status" value="1"/>
</dbReference>
<dbReference type="PROSITE" id="PS51645">
    <property type="entry name" value="PHR_CRY_ALPHA_BETA"/>
    <property type="match status" value="1"/>
</dbReference>
<dbReference type="Pfam" id="PF03441">
    <property type="entry name" value="FAD_binding_7"/>
    <property type="match status" value="1"/>
</dbReference>
<dbReference type="SUPFAM" id="SSF48173">
    <property type="entry name" value="Cryptochrome/photolyase FAD-binding domain"/>
    <property type="match status" value="1"/>
</dbReference>
<comment type="caution">
    <text evidence="8">The sequence shown here is derived from an EMBL/GenBank/DDBJ whole genome shotgun (WGS) entry which is preliminary data.</text>
</comment>
<dbReference type="SUPFAM" id="SSF52425">
    <property type="entry name" value="Cryptochrome/photolyase, N-terminal domain"/>
    <property type="match status" value="1"/>
</dbReference>
<dbReference type="InterPro" id="IPR014729">
    <property type="entry name" value="Rossmann-like_a/b/a_fold"/>
</dbReference>
<dbReference type="PANTHER" id="PTHR11455">
    <property type="entry name" value="CRYPTOCHROME"/>
    <property type="match status" value="1"/>
</dbReference>
<evidence type="ECO:0000256" key="1">
    <source>
        <dbReference type="ARBA" id="ARBA00001974"/>
    </source>
</evidence>
<evidence type="ECO:0000313" key="8">
    <source>
        <dbReference type="EMBL" id="GAA3219083.1"/>
    </source>
</evidence>
<gene>
    <name evidence="8" type="ORF">GCM10010468_42940</name>
</gene>